<evidence type="ECO:0008006" key="4">
    <source>
        <dbReference type="Google" id="ProtNLM"/>
    </source>
</evidence>
<name>A0A4U0XEK4_9PEZI</name>
<gene>
    <name evidence="2" type="ORF">B0A55_07056</name>
</gene>
<dbReference type="Proteomes" id="UP000309340">
    <property type="component" value="Unassembled WGS sequence"/>
</dbReference>
<accession>A0A4U0XEK4</accession>
<reference evidence="2 3" key="1">
    <citation type="submission" date="2017-03" db="EMBL/GenBank/DDBJ databases">
        <title>Genomes of endolithic fungi from Antarctica.</title>
        <authorList>
            <person name="Coleine C."/>
            <person name="Masonjones S."/>
            <person name="Stajich J.E."/>
        </authorList>
    </citation>
    <scope>NUCLEOTIDE SEQUENCE [LARGE SCALE GENOMIC DNA]</scope>
    <source>
        <strain evidence="2 3">CCFEE 5184</strain>
    </source>
</reference>
<feature type="compositionally biased region" description="Gly residues" evidence="1">
    <location>
        <begin position="34"/>
        <end position="43"/>
    </location>
</feature>
<keyword evidence="3" id="KW-1185">Reference proteome</keyword>
<dbReference type="PANTHER" id="PTHR40636">
    <property type="entry name" value="CSBD-LIKE DOMAIN-CONTAINING PROTEIN"/>
    <property type="match status" value="1"/>
</dbReference>
<organism evidence="2 3">
    <name type="scientific">Friedmanniomyces simplex</name>
    <dbReference type="NCBI Taxonomy" id="329884"/>
    <lineage>
        <taxon>Eukaryota</taxon>
        <taxon>Fungi</taxon>
        <taxon>Dikarya</taxon>
        <taxon>Ascomycota</taxon>
        <taxon>Pezizomycotina</taxon>
        <taxon>Dothideomycetes</taxon>
        <taxon>Dothideomycetidae</taxon>
        <taxon>Mycosphaerellales</taxon>
        <taxon>Teratosphaeriaceae</taxon>
        <taxon>Friedmanniomyces</taxon>
    </lineage>
</organism>
<feature type="region of interest" description="Disordered" evidence="1">
    <location>
        <begin position="1"/>
        <end position="86"/>
    </location>
</feature>
<evidence type="ECO:0000256" key="1">
    <source>
        <dbReference type="SAM" id="MobiDB-lite"/>
    </source>
</evidence>
<dbReference type="AlphaFoldDB" id="A0A4U0XEK4"/>
<dbReference type="PANTHER" id="PTHR40636:SF1">
    <property type="entry name" value="CSBD-LIKE DOMAIN-CONTAINING PROTEIN"/>
    <property type="match status" value="1"/>
</dbReference>
<evidence type="ECO:0000313" key="3">
    <source>
        <dbReference type="Proteomes" id="UP000309340"/>
    </source>
</evidence>
<comment type="caution">
    <text evidence="2">The sequence shown here is derived from an EMBL/GenBank/DDBJ whole genome shotgun (WGS) entry which is preliminary data.</text>
</comment>
<feature type="compositionally biased region" description="Polar residues" evidence="1">
    <location>
        <begin position="46"/>
        <end position="62"/>
    </location>
</feature>
<sequence>MPIGQQESGAEGAAKGVTSTLGNAAGGLSKTVGGVVGATGRGLGDTINSTTGTKQAGDSLQGVTGGIEDGANSAGKGAENAGQMKK</sequence>
<evidence type="ECO:0000313" key="2">
    <source>
        <dbReference type="EMBL" id="TKA73035.1"/>
    </source>
</evidence>
<proteinExistence type="predicted"/>
<protein>
    <recommendedName>
        <fullName evidence="4">CsbD-like domain-containing protein</fullName>
    </recommendedName>
</protein>
<dbReference type="OrthoDB" id="2565331at2759"/>
<dbReference type="EMBL" id="NAJQ01000283">
    <property type="protein sequence ID" value="TKA73035.1"/>
    <property type="molecule type" value="Genomic_DNA"/>
</dbReference>